<gene>
    <name evidence="6" type="ORF">LRC272</name>
</gene>
<dbReference type="PANTHER" id="PTHR43055">
    <property type="entry name" value="FORMATE-DEPENDENT PHOSPHORIBOSYLGLYCINAMIDE FORMYLTRANSFERASE"/>
    <property type="match status" value="1"/>
</dbReference>
<evidence type="ECO:0000259" key="5">
    <source>
        <dbReference type="PROSITE" id="PS50975"/>
    </source>
</evidence>
<dbReference type="STRING" id="351160.LRC272"/>
<dbReference type="InterPro" id="IPR011761">
    <property type="entry name" value="ATP-grasp"/>
</dbReference>
<evidence type="ECO:0000256" key="2">
    <source>
        <dbReference type="ARBA" id="ARBA00022741"/>
    </source>
</evidence>
<reference evidence="6 7" key="1">
    <citation type="journal article" date="2006" name="Science">
        <title>Genome of rice cluster I archaea -- the key methane producers in the rice rhizosphere.</title>
        <authorList>
            <person name="Erkel C."/>
            <person name="Kube M."/>
            <person name="Reinhardt R."/>
            <person name="Liesack W."/>
        </authorList>
    </citation>
    <scope>NUCLEOTIDE SEQUENCE [LARGE SCALE GENOMIC DNA]</scope>
    <source>
        <strain evidence="7">DSM 22066 / NBRC 105507 / MRE50</strain>
    </source>
</reference>
<dbReference type="InterPro" id="IPR016677">
    <property type="entry name" value="UCP016817_carboligase"/>
</dbReference>
<accession>Q0W8N9</accession>
<dbReference type="EMBL" id="AM114193">
    <property type="protein sequence ID" value="CAJ35254.1"/>
    <property type="molecule type" value="Genomic_DNA"/>
</dbReference>
<dbReference type="InterPro" id="IPR003806">
    <property type="entry name" value="ATP-grasp_PylC-type"/>
</dbReference>
<dbReference type="Gene3D" id="3.30.470.20">
    <property type="entry name" value="ATP-grasp fold, B domain"/>
    <property type="match status" value="1"/>
</dbReference>
<protein>
    <recommendedName>
        <fullName evidence="5">ATP-grasp domain-containing protein</fullName>
    </recommendedName>
</protein>
<dbReference type="GO" id="GO:0005524">
    <property type="term" value="F:ATP binding"/>
    <property type="evidence" value="ECO:0007669"/>
    <property type="project" value="UniProtKB-UniRule"/>
</dbReference>
<dbReference type="Proteomes" id="UP000000663">
    <property type="component" value="Chromosome"/>
</dbReference>
<evidence type="ECO:0000256" key="3">
    <source>
        <dbReference type="ARBA" id="ARBA00022840"/>
    </source>
</evidence>
<dbReference type="GO" id="GO:0046872">
    <property type="term" value="F:metal ion binding"/>
    <property type="evidence" value="ECO:0007669"/>
    <property type="project" value="InterPro"/>
</dbReference>
<name>Q0W8N9_METAR</name>
<dbReference type="PROSITE" id="PS50975">
    <property type="entry name" value="ATP_GRASP"/>
    <property type="match status" value="1"/>
</dbReference>
<dbReference type="eggNOG" id="arCOG01595">
    <property type="taxonomic scope" value="Archaea"/>
</dbReference>
<dbReference type="GO" id="GO:0016874">
    <property type="term" value="F:ligase activity"/>
    <property type="evidence" value="ECO:0007669"/>
    <property type="project" value="UniProtKB-KW"/>
</dbReference>
<keyword evidence="1" id="KW-0436">Ligase</keyword>
<dbReference type="Pfam" id="PF02655">
    <property type="entry name" value="ATP-grasp_3"/>
    <property type="match status" value="1"/>
</dbReference>
<organism evidence="6 7">
    <name type="scientific">Methanocella arvoryzae (strain DSM 22066 / NBRC 105507 / MRE50)</name>
    <dbReference type="NCBI Taxonomy" id="351160"/>
    <lineage>
        <taxon>Archaea</taxon>
        <taxon>Methanobacteriati</taxon>
        <taxon>Methanobacteriota</taxon>
        <taxon>Stenosarchaea group</taxon>
        <taxon>Methanomicrobia</taxon>
        <taxon>Methanocellales</taxon>
        <taxon>Methanocellaceae</taxon>
        <taxon>Methanocella</taxon>
    </lineage>
</organism>
<dbReference type="PIRSF" id="PIRSF016817">
    <property type="entry name" value="UCP016817_carboligase"/>
    <property type="match status" value="1"/>
</dbReference>
<keyword evidence="3 4" id="KW-0067">ATP-binding</keyword>
<dbReference type="PANTHER" id="PTHR43055:SF1">
    <property type="entry name" value="FORMATE-DEPENDENT PHOSPHORIBOSYLGLYCINAMIDE FORMYLTRANSFERASE"/>
    <property type="match status" value="1"/>
</dbReference>
<dbReference type="AlphaFoldDB" id="Q0W8N9"/>
<evidence type="ECO:0000256" key="1">
    <source>
        <dbReference type="ARBA" id="ARBA00022598"/>
    </source>
</evidence>
<evidence type="ECO:0000313" key="7">
    <source>
        <dbReference type="Proteomes" id="UP000000663"/>
    </source>
</evidence>
<keyword evidence="2 4" id="KW-0547">Nucleotide-binding</keyword>
<dbReference type="PATRIC" id="fig|351160.9.peg.2999"/>
<keyword evidence="7" id="KW-1185">Reference proteome</keyword>
<dbReference type="KEGG" id="rci:LRC272"/>
<feature type="domain" description="ATP-grasp" evidence="5">
    <location>
        <begin position="222"/>
        <end position="285"/>
    </location>
</feature>
<evidence type="ECO:0000313" key="6">
    <source>
        <dbReference type="EMBL" id="CAJ35254.1"/>
    </source>
</evidence>
<evidence type="ECO:0000256" key="4">
    <source>
        <dbReference type="PROSITE-ProRule" id="PRU00409"/>
    </source>
</evidence>
<sequence length="366" mass="39989">MNMARVSSKTGKLNVGSVLVVGYNSRVAACSARRAGYKVYSLGHYDDLDLLRCVESSIRFEDHPSSIRPFLKKLDVDYVVLGAGFEDADVPASMVLGNDPKIAHNVCNKLWLARKIEELGIPQPAIYTRENVRYPCIAKPIVGGGGHKNFKVYDESMLPPEDEYFLQELVTGTPLSVCALSTGSEAMPVSVNEILVGKKWLGVEPGYTYCGNVTPYITRFKDEMFDIARKLIPALGLVGTNGIDFIVNKDGPKVLEVNPRFQGSLDAVEMATGENHFQAHVDAINGKLRPFKIKQYGYRAILFAGRTTRVVQDLSSPETADIPPVGTVIEKGNALISINATGQTRGEASAVVRGTIRRIRKGLQSV</sequence>
<dbReference type="GO" id="GO:0005829">
    <property type="term" value="C:cytosol"/>
    <property type="evidence" value="ECO:0007669"/>
    <property type="project" value="TreeGrafter"/>
</dbReference>
<dbReference type="SUPFAM" id="SSF56059">
    <property type="entry name" value="Glutathione synthetase ATP-binding domain-like"/>
    <property type="match status" value="1"/>
</dbReference>
<proteinExistence type="predicted"/>